<keyword evidence="1" id="KW-0175">Coiled coil</keyword>
<dbReference type="PANTHER" id="PTHR33215:SF13">
    <property type="entry name" value="PROTEIN DISTAL ANTENNA"/>
    <property type="match status" value="1"/>
</dbReference>
<dbReference type="RefSeq" id="WP_104878511.1">
    <property type="nucleotide sequence ID" value="NZ_CP053314.1"/>
</dbReference>
<dbReference type="InterPro" id="IPR002514">
    <property type="entry name" value="Transposase_8"/>
</dbReference>
<evidence type="ECO:0000313" key="2">
    <source>
        <dbReference type="EMBL" id="WFR88815.1"/>
    </source>
</evidence>
<evidence type="ECO:0000256" key="1">
    <source>
        <dbReference type="SAM" id="Coils"/>
    </source>
</evidence>
<dbReference type="AlphaFoldDB" id="A0AAJ5ZYD8"/>
<protein>
    <submittedName>
        <fullName evidence="2">Transposase</fullName>
    </submittedName>
</protein>
<name>A0AAJ5ZYD8_LIMFE</name>
<evidence type="ECO:0000313" key="3">
    <source>
        <dbReference type="Proteomes" id="UP001218104"/>
    </source>
</evidence>
<dbReference type="SUPFAM" id="SSF46689">
    <property type="entry name" value="Homeodomain-like"/>
    <property type="match status" value="1"/>
</dbReference>
<reference evidence="2" key="1">
    <citation type="submission" date="2023-04" db="EMBL/GenBank/DDBJ databases">
        <title>Genomic of Limosilactobacillus fermentum MSJK0025.</title>
        <authorList>
            <person name="Yang S."/>
        </authorList>
    </citation>
    <scope>NUCLEOTIDE SEQUENCE</scope>
    <source>
        <strain evidence="2">MSJK0025</strain>
    </source>
</reference>
<proteinExistence type="predicted"/>
<sequence length="95" mass="10906">MSKRKHYDQEFKLNAVKYYLDNENSSVDQRAEHLGVSRSTLLKWINQYEQTGGVGVGTGHYASQKDKEIAELKRELRDVRAANNVLKKAIRILGE</sequence>
<organism evidence="2 3">
    <name type="scientific">Limosilactobacillus fermentum</name>
    <name type="common">Lactobacillus fermentum</name>
    <dbReference type="NCBI Taxonomy" id="1613"/>
    <lineage>
        <taxon>Bacteria</taxon>
        <taxon>Bacillati</taxon>
        <taxon>Bacillota</taxon>
        <taxon>Bacilli</taxon>
        <taxon>Lactobacillales</taxon>
        <taxon>Lactobacillaceae</taxon>
        <taxon>Limosilactobacillus</taxon>
    </lineage>
</organism>
<dbReference type="GO" id="GO:0003677">
    <property type="term" value="F:DNA binding"/>
    <property type="evidence" value="ECO:0007669"/>
    <property type="project" value="InterPro"/>
</dbReference>
<feature type="coiled-coil region" evidence="1">
    <location>
        <begin position="62"/>
        <end position="89"/>
    </location>
</feature>
<dbReference type="Pfam" id="PF01527">
    <property type="entry name" value="HTH_Tnp_1"/>
    <property type="match status" value="1"/>
</dbReference>
<gene>
    <name evidence="2" type="ORF">P8634_08555</name>
</gene>
<dbReference type="Gene3D" id="1.10.10.60">
    <property type="entry name" value="Homeodomain-like"/>
    <property type="match status" value="1"/>
</dbReference>
<dbReference type="GO" id="GO:0006313">
    <property type="term" value="P:DNA transposition"/>
    <property type="evidence" value="ECO:0007669"/>
    <property type="project" value="InterPro"/>
</dbReference>
<dbReference type="InterPro" id="IPR051839">
    <property type="entry name" value="RD_transcriptional_regulator"/>
</dbReference>
<accession>A0AAJ5ZYD8</accession>
<dbReference type="InterPro" id="IPR009057">
    <property type="entry name" value="Homeodomain-like_sf"/>
</dbReference>
<dbReference type="PANTHER" id="PTHR33215">
    <property type="entry name" value="PROTEIN DISTAL ANTENNA"/>
    <property type="match status" value="1"/>
</dbReference>
<dbReference type="GO" id="GO:0004803">
    <property type="term" value="F:transposase activity"/>
    <property type="evidence" value="ECO:0007669"/>
    <property type="project" value="InterPro"/>
</dbReference>
<dbReference type="Proteomes" id="UP001218104">
    <property type="component" value="Chromosome"/>
</dbReference>
<dbReference type="EMBL" id="CP121468">
    <property type="protein sequence ID" value="WFR88815.1"/>
    <property type="molecule type" value="Genomic_DNA"/>
</dbReference>